<gene>
    <name evidence="6" type="ORF">BBI04_019275</name>
    <name evidence="4" type="ORF">DXT89_21820</name>
    <name evidence="7" type="ORF">GOZ95_22390</name>
    <name evidence="5" type="ORF">IEI95_001195</name>
</gene>
<feature type="region of interest" description="Disordered" evidence="1">
    <location>
        <begin position="212"/>
        <end position="420"/>
    </location>
</feature>
<organism evidence="3">
    <name type="scientific">Agrobacterium vitis</name>
    <name type="common">Rhizobium vitis</name>
    <dbReference type="NCBI Taxonomy" id="373"/>
    <lineage>
        <taxon>Bacteria</taxon>
        <taxon>Pseudomonadati</taxon>
        <taxon>Pseudomonadota</taxon>
        <taxon>Alphaproteobacteria</taxon>
        <taxon>Hyphomicrobiales</taxon>
        <taxon>Rhizobiaceae</taxon>
        <taxon>Rhizobium/Agrobacterium group</taxon>
        <taxon>Agrobacterium</taxon>
    </lineage>
</organism>
<dbReference type="OrthoDB" id="98563at2"/>
<dbReference type="Proteomes" id="UP000436692">
    <property type="component" value="Unassembled WGS sequence"/>
</dbReference>
<accession>A0A2Z2PVW4</accession>
<evidence type="ECO:0000313" key="4">
    <source>
        <dbReference type="EMBL" id="KAA3522441.1"/>
    </source>
</evidence>
<evidence type="ECO:0000256" key="1">
    <source>
        <dbReference type="SAM" id="MobiDB-lite"/>
    </source>
</evidence>
<reference evidence="6 8" key="3">
    <citation type="submission" date="2019-11" db="EMBL/GenBank/DDBJ databases">
        <title>Whole-genome sequencing of Allorhizobium vitis.</title>
        <authorList>
            <person name="Gan H.M."/>
            <person name="Savka M.A."/>
        </authorList>
    </citation>
    <scope>NUCLEOTIDE SEQUENCE [LARGE SCALE GENOMIC DNA]</scope>
    <source>
        <strain evidence="6 8">AB4</strain>
    </source>
</reference>
<name>A0A2Z2PVW4_AGRVI</name>
<proteinExistence type="predicted"/>
<dbReference type="RefSeq" id="WP_081088915.1">
    <property type="nucleotide sequence ID" value="NZ_CP055267.1"/>
</dbReference>
<evidence type="ECO:0000313" key="8">
    <source>
        <dbReference type="Proteomes" id="UP000175993"/>
    </source>
</evidence>
<evidence type="ECO:0000313" key="3">
    <source>
        <dbReference type="EMBL" id="ASK46351.1"/>
    </source>
</evidence>
<evidence type="ECO:0000313" key="5">
    <source>
        <dbReference type="EMBL" id="MBF2712879.1"/>
    </source>
</evidence>
<dbReference type="Proteomes" id="UP000175993">
    <property type="component" value="Unassembled WGS sequence"/>
</dbReference>
<geneLocation type="plasmid" evidence="5">
    <name>unnamed2</name>
</geneLocation>
<dbReference type="Proteomes" id="UP000655037">
    <property type="component" value="Unassembled WGS sequence"/>
</dbReference>
<geneLocation type="plasmid" evidence="3">
    <name>pTi_Tun201</name>
</geneLocation>
<dbReference type="EMBL" id="KY000056">
    <property type="protein sequence ID" value="ASK46351.1"/>
    <property type="molecule type" value="Genomic_DNA"/>
</dbReference>
<reference evidence="5" key="5">
    <citation type="submission" date="2020-11" db="EMBL/GenBank/DDBJ databases">
        <title>Agrobacterium vitis strain K377 genome.</title>
        <authorList>
            <person name="Xi H."/>
        </authorList>
    </citation>
    <scope>NUCLEOTIDE SEQUENCE</scope>
    <source>
        <strain evidence="5">K377</strain>
        <plasmid evidence="5">unnamed2</plasmid>
    </source>
</reference>
<feature type="compositionally biased region" description="Basic and acidic residues" evidence="1">
    <location>
        <begin position="387"/>
        <end position="401"/>
    </location>
</feature>
<dbReference type="Pfam" id="PF03432">
    <property type="entry name" value="Relaxase"/>
    <property type="match status" value="1"/>
</dbReference>
<feature type="domain" description="MobA/VirD2-like nuclease" evidence="2">
    <location>
        <begin position="77"/>
        <end position="175"/>
    </location>
</feature>
<evidence type="ECO:0000313" key="10">
    <source>
        <dbReference type="Proteomes" id="UP000436911"/>
    </source>
</evidence>
<dbReference type="AlphaFoldDB" id="A0A2Z2PVW4"/>
<dbReference type="Proteomes" id="UP000436911">
    <property type="component" value="Unassembled WGS sequence"/>
</dbReference>
<evidence type="ECO:0000259" key="2">
    <source>
        <dbReference type="Pfam" id="PF03432"/>
    </source>
</evidence>
<evidence type="ECO:0000313" key="6">
    <source>
        <dbReference type="EMBL" id="MUP06942.1"/>
    </source>
</evidence>
<reference evidence="7 9" key="4">
    <citation type="submission" date="2019-12" db="EMBL/GenBank/DDBJ databases">
        <title>Whole-genome sequencing of Allorhizobium vitis.</title>
        <authorList>
            <person name="Gan H.M."/>
            <person name="Szegedi E."/>
            <person name="Burr T."/>
            <person name="Savka M.A."/>
        </authorList>
    </citation>
    <scope>NUCLEOTIDE SEQUENCE [LARGE SCALE GENOMIC DNA]</scope>
    <source>
        <strain evidence="7 9">CG989</strain>
    </source>
</reference>
<evidence type="ECO:0000313" key="9">
    <source>
        <dbReference type="Proteomes" id="UP000436692"/>
    </source>
</evidence>
<dbReference type="GeneID" id="60684721"/>
<evidence type="ECO:0000313" key="7">
    <source>
        <dbReference type="EMBL" id="MUZ60182.1"/>
    </source>
</evidence>
<dbReference type="EMBL" id="QUSG01000018">
    <property type="protein sequence ID" value="KAA3522441.1"/>
    <property type="molecule type" value="Genomic_DNA"/>
</dbReference>
<reference evidence="3" key="1">
    <citation type="submission" date="2016-10" db="EMBL/GenBank/DDBJ databases">
        <title>Agrobacterium Ti plasmids: Classification based on T-DNA and Vir regions organization.</title>
        <authorList>
            <person name="Nabi N."/>
            <person name="Vial L."/>
            <person name="Ben Hafsa A."/>
            <person name="Chapulliot D."/>
            <person name="Berard A."/>
            <person name="Chauveau A."/>
            <person name="Le Paslier M.-C."/>
            <person name="Harzallah Skhiri F."/>
            <person name="Brunel D."/>
            <person name="Nesme X."/>
            <person name="Chaouachi M."/>
        </authorList>
    </citation>
    <scope>NUCLEOTIDE SEQUENCE</scope>
    <source>
        <strain evidence="3">Tun201</strain>
        <plasmid evidence="3">pTi_Tun201</plasmid>
    </source>
</reference>
<dbReference type="InterPro" id="IPR005094">
    <property type="entry name" value="Endonuclease_MobA/VirD2"/>
</dbReference>
<feature type="compositionally biased region" description="Basic and acidic residues" evidence="1">
    <location>
        <begin position="266"/>
        <end position="275"/>
    </location>
</feature>
<dbReference type="EMBL" id="MBEV02000011">
    <property type="protein sequence ID" value="MUP06942.1"/>
    <property type="molecule type" value="Genomic_DNA"/>
</dbReference>
<sequence length="420" mass="47386">MADPAQVVIRIVPRGGTKTIQQVINQWEYLSRKGKLELRLSARHLDIPLPPDQITRFARSWVLETGNYDESLPDEQRQQDLTTHIIVSFPPGTDPTSAHAASREWAADMFGSGNGGGRYNYLTSFHTDRDHPHLHVVVNRRELFGREWLKISRRHPHLNYDALRVRMAEISLRHGIVLDATSRAERGITERPITYAEYRRIEREQAEQDRFEDFDVESWSPGGTHRELKRSFDSSHGEPLPNMPEGSARNGRLQSASGYDAQPRSSEADGRDHNLKNGSPSVAGDTGRNLEGRSGPRRLAIEPVTRTTSKRDDRQRLHPKRSRRDEEEQSGAKRIRVNNLEAGRAHTGVGEDRDDPDTSPIEPVESTPLRAPGQTNSAADLLPPPADRPRQGEPNSKRPRDDDAEPSVRKRARDGRSQDG</sequence>
<protein>
    <submittedName>
        <fullName evidence="5">Relaxase/mobilization nuclease domain-containing protein</fullName>
    </submittedName>
    <submittedName>
        <fullName evidence="3">Type VI secretion protein</fullName>
    </submittedName>
</protein>
<dbReference type="EMBL" id="JACXXJ020000002">
    <property type="protein sequence ID" value="MBF2712879.1"/>
    <property type="molecule type" value="Genomic_DNA"/>
</dbReference>
<reference evidence="4 10" key="2">
    <citation type="submission" date="2018-08" db="EMBL/GenBank/DDBJ databases">
        <title>Genome sequencing of Agrobacterium vitis strain ICMP 10754.</title>
        <authorList>
            <person name="Visnovsky S.B."/>
            <person name="Pitman A.R."/>
        </authorList>
    </citation>
    <scope>NUCLEOTIDE SEQUENCE [LARGE SCALE GENOMIC DNA]</scope>
    <source>
        <strain evidence="4 10">ICMP 10754</strain>
    </source>
</reference>
<keyword evidence="3" id="KW-0614">Plasmid</keyword>
<dbReference type="EMBL" id="WPHM01000014">
    <property type="protein sequence ID" value="MUZ60182.1"/>
    <property type="molecule type" value="Genomic_DNA"/>
</dbReference>
<feature type="compositionally biased region" description="Basic and acidic residues" evidence="1">
    <location>
        <begin position="224"/>
        <end position="236"/>
    </location>
</feature>